<protein>
    <recommendedName>
        <fullName evidence="7">DNA 3'-5' helicase</fullName>
        <ecNumber evidence="7">5.6.2.4</ecNumber>
    </recommendedName>
</protein>
<dbReference type="SUPFAM" id="SSF52540">
    <property type="entry name" value="P-loop containing nucleoside triphosphate hydrolases"/>
    <property type="match status" value="1"/>
</dbReference>
<dbReference type="GO" id="GO:0031297">
    <property type="term" value="P:replication fork processing"/>
    <property type="evidence" value="ECO:0007669"/>
    <property type="project" value="TreeGrafter"/>
</dbReference>
<dbReference type="PANTHER" id="PTHR11070">
    <property type="entry name" value="UVRD / RECB / PCRA DNA HELICASE FAMILY MEMBER"/>
    <property type="match status" value="1"/>
</dbReference>
<keyword evidence="5" id="KW-0413">Isomerase</keyword>
<evidence type="ECO:0000256" key="1">
    <source>
        <dbReference type="ARBA" id="ARBA00022741"/>
    </source>
</evidence>
<dbReference type="GO" id="GO:0005524">
    <property type="term" value="F:ATP binding"/>
    <property type="evidence" value="ECO:0007669"/>
    <property type="project" value="UniProtKB-UniRule"/>
</dbReference>
<dbReference type="Proteomes" id="UP001463665">
    <property type="component" value="Chromosome"/>
</dbReference>
<dbReference type="GO" id="GO:0003677">
    <property type="term" value="F:DNA binding"/>
    <property type="evidence" value="ECO:0007669"/>
    <property type="project" value="InterPro"/>
</dbReference>
<keyword evidence="3 9" id="KW-0347">Helicase</keyword>
<reference evidence="11 12" key="1">
    <citation type="submission" date="2024-04" db="EMBL/GenBank/DDBJ databases">
        <title>Genome sequencing and assembly of rice foliar adapted Chryseobacterium endophyticum OsEnb-ALM-A6.</title>
        <authorList>
            <person name="Kumar S."/>
            <person name="Javed M."/>
            <person name="Chouhan V."/>
            <person name="Charishma K."/>
            <person name="Patel A."/>
            <person name="Kumar M."/>
            <person name="Sahu K.P."/>
            <person name="Kumar A."/>
        </authorList>
    </citation>
    <scope>NUCLEOTIDE SEQUENCE [LARGE SCALE GENOMIC DNA]</scope>
    <source>
        <strain evidence="11 12">OsEnb-ALM-A6</strain>
    </source>
</reference>
<dbReference type="PANTHER" id="PTHR11070:SF30">
    <property type="entry name" value="F-BOX DNA HELICASE 1"/>
    <property type="match status" value="1"/>
</dbReference>
<dbReference type="Gene3D" id="3.40.50.300">
    <property type="entry name" value="P-loop containing nucleotide triphosphate hydrolases"/>
    <property type="match status" value="2"/>
</dbReference>
<evidence type="ECO:0000256" key="4">
    <source>
        <dbReference type="ARBA" id="ARBA00022840"/>
    </source>
</evidence>
<evidence type="ECO:0000256" key="8">
    <source>
        <dbReference type="ARBA" id="ARBA00048988"/>
    </source>
</evidence>
<dbReference type="Gene3D" id="1.10.10.60">
    <property type="entry name" value="Homeodomain-like"/>
    <property type="match status" value="1"/>
</dbReference>
<name>A0AAU6WPM3_9FLAO</name>
<keyword evidence="1 9" id="KW-0547">Nucleotide-binding</keyword>
<dbReference type="RefSeq" id="WP_294239560.1">
    <property type="nucleotide sequence ID" value="NZ_CP154834.1"/>
</dbReference>
<feature type="binding site" evidence="9">
    <location>
        <begin position="21"/>
        <end position="28"/>
    </location>
    <ligand>
        <name>ATP</name>
        <dbReference type="ChEBI" id="CHEBI:30616"/>
    </ligand>
</feature>
<dbReference type="GO" id="GO:0016787">
    <property type="term" value="F:hydrolase activity"/>
    <property type="evidence" value="ECO:0007669"/>
    <property type="project" value="UniProtKB-UniRule"/>
</dbReference>
<gene>
    <name evidence="11" type="ORF">AAFP95_22830</name>
</gene>
<proteinExistence type="predicted"/>
<dbReference type="AlphaFoldDB" id="A0AAU6WPM3"/>
<dbReference type="PROSITE" id="PS51198">
    <property type="entry name" value="UVRD_HELICASE_ATP_BIND"/>
    <property type="match status" value="1"/>
</dbReference>
<sequence>MKFTQEQQDIINSSGNIKINAVAGSGKTTTVIEYAATRPAGSRILYLVFNKAVRIEAAKKFADKGLQQVKVETAHSLAFRHIVFKHNYKVRAQGYKTHEIAALLNLQGNGEKHAEYIVANHINKCIAYFCNSDQRKVQDLNYLDTVTDPKARAFVSTFYDYIIAQTRLLLSKMDKGEIEVTHDFYLKKFQLLNPELGYDYILFDEGQDASPAMLDLFFKQKAVKVIVGDTHQQIYSWRYAVNSLEKADFTTHHLSTSFRFGQDIAGLASEILELKSHLDENFKTSVSITGAGDSKEIKTRATLARTNLGLLLKAIEYVTENKRSRQIYFEGNISSYTYADDGASLYDVLNLYSNKRHLIKDELIRSMKDLAELEDYIEKTEDVQLSLMVEIIKEYENEVPEIINTIKKRHVGNNNKEEADMIFSTVHRCKGMEYDSVELVNDFISEKRLDKLKEDRQNFELSIPKLNEEINLLYVAVTRAKTDLFIPETLLPDTFNSESPHIHVVKVKNEDEELPKKNTFAGAEKNRNKKEKTYSVEQIRTTHEGAYKPWTQDEDDELAGMFSEGCPIKEIADHLGRTRGAIVARIKKLELENFY</sequence>
<dbReference type="InterPro" id="IPR027417">
    <property type="entry name" value="P-loop_NTPase"/>
</dbReference>
<evidence type="ECO:0000256" key="3">
    <source>
        <dbReference type="ARBA" id="ARBA00022806"/>
    </source>
</evidence>
<dbReference type="InterPro" id="IPR000212">
    <property type="entry name" value="DNA_helicase_UvrD/REP"/>
</dbReference>
<feature type="domain" description="UvrD-like helicase ATP-binding" evidence="10">
    <location>
        <begin position="1"/>
        <end position="285"/>
    </location>
</feature>
<dbReference type="EMBL" id="CP154834">
    <property type="protein sequence ID" value="XAO74394.1"/>
    <property type="molecule type" value="Genomic_DNA"/>
</dbReference>
<dbReference type="GO" id="GO:0043138">
    <property type="term" value="F:3'-5' DNA helicase activity"/>
    <property type="evidence" value="ECO:0007669"/>
    <property type="project" value="UniProtKB-EC"/>
</dbReference>
<dbReference type="Pfam" id="PF13361">
    <property type="entry name" value="UvrD_C"/>
    <property type="match status" value="1"/>
</dbReference>
<dbReference type="InterPro" id="IPR014016">
    <property type="entry name" value="UvrD-like_ATP-bd"/>
</dbReference>
<keyword evidence="2 9" id="KW-0378">Hydrolase</keyword>
<comment type="catalytic activity">
    <reaction evidence="6">
        <text>Couples ATP hydrolysis with the unwinding of duplex DNA by translocating in the 3'-5' direction.</text>
        <dbReference type="EC" id="5.6.2.4"/>
    </reaction>
</comment>
<evidence type="ECO:0000256" key="6">
    <source>
        <dbReference type="ARBA" id="ARBA00034617"/>
    </source>
</evidence>
<dbReference type="EC" id="5.6.2.4" evidence="7"/>
<evidence type="ECO:0000256" key="2">
    <source>
        <dbReference type="ARBA" id="ARBA00022801"/>
    </source>
</evidence>
<dbReference type="InterPro" id="IPR014017">
    <property type="entry name" value="DNA_helicase_UvrD-like_C"/>
</dbReference>
<evidence type="ECO:0000256" key="5">
    <source>
        <dbReference type="ARBA" id="ARBA00023235"/>
    </source>
</evidence>
<keyword evidence="4 9" id="KW-0067">ATP-binding</keyword>
<evidence type="ECO:0000259" key="10">
    <source>
        <dbReference type="PROSITE" id="PS51198"/>
    </source>
</evidence>
<keyword evidence="12" id="KW-1185">Reference proteome</keyword>
<dbReference type="GO" id="GO:0000724">
    <property type="term" value="P:double-strand break repair via homologous recombination"/>
    <property type="evidence" value="ECO:0007669"/>
    <property type="project" value="TreeGrafter"/>
</dbReference>
<dbReference type="Pfam" id="PF00580">
    <property type="entry name" value="UvrD-helicase"/>
    <property type="match status" value="1"/>
</dbReference>
<evidence type="ECO:0000313" key="12">
    <source>
        <dbReference type="Proteomes" id="UP001463665"/>
    </source>
</evidence>
<accession>A0AAU6WPM3</accession>
<evidence type="ECO:0000256" key="7">
    <source>
        <dbReference type="ARBA" id="ARBA00034808"/>
    </source>
</evidence>
<comment type="catalytic activity">
    <reaction evidence="8">
        <text>ATP + H2O = ADP + phosphate + H(+)</text>
        <dbReference type="Rhea" id="RHEA:13065"/>
        <dbReference type="ChEBI" id="CHEBI:15377"/>
        <dbReference type="ChEBI" id="CHEBI:15378"/>
        <dbReference type="ChEBI" id="CHEBI:30616"/>
        <dbReference type="ChEBI" id="CHEBI:43474"/>
        <dbReference type="ChEBI" id="CHEBI:456216"/>
        <dbReference type="EC" id="5.6.2.4"/>
    </reaction>
</comment>
<evidence type="ECO:0000256" key="9">
    <source>
        <dbReference type="PROSITE-ProRule" id="PRU00560"/>
    </source>
</evidence>
<organism evidence="11 12">
    <name type="scientific">Chryseobacterium endophyticum</name>
    <dbReference type="NCBI Taxonomy" id="1854762"/>
    <lineage>
        <taxon>Bacteria</taxon>
        <taxon>Pseudomonadati</taxon>
        <taxon>Bacteroidota</taxon>
        <taxon>Flavobacteriia</taxon>
        <taxon>Flavobacteriales</taxon>
        <taxon>Weeksellaceae</taxon>
        <taxon>Chryseobacterium group</taxon>
        <taxon>Chryseobacterium</taxon>
    </lineage>
</organism>
<evidence type="ECO:0000313" key="11">
    <source>
        <dbReference type="EMBL" id="XAO74394.1"/>
    </source>
</evidence>